<feature type="compositionally biased region" description="Basic and acidic residues" evidence="1">
    <location>
        <begin position="105"/>
        <end position="125"/>
    </location>
</feature>
<feature type="compositionally biased region" description="Basic and acidic residues" evidence="1">
    <location>
        <begin position="64"/>
        <end position="79"/>
    </location>
</feature>
<protein>
    <submittedName>
        <fullName evidence="3">Uncharacterized protein</fullName>
    </submittedName>
</protein>
<feature type="region of interest" description="Disordered" evidence="1">
    <location>
        <begin position="58"/>
        <end position="79"/>
    </location>
</feature>
<keyword evidence="2" id="KW-0812">Transmembrane</keyword>
<name>A0A8W7PN22_ANOCL</name>
<dbReference type="EnsemblMetazoa" id="ACOM034317-RA">
    <property type="protein sequence ID" value="ACOM034317-PA.1"/>
    <property type="gene ID" value="ACOM034317"/>
</dbReference>
<accession>A0A8W7PN22</accession>
<feature type="region of interest" description="Disordered" evidence="1">
    <location>
        <begin position="103"/>
        <end position="128"/>
    </location>
</feature>
<evidence type="ECO:0000313" key="3">
    <source>
        <dbReference type="EnsemblMetazoa" id="ACOM034317-PA.1"/>
    </source>
</evidence>
<evidence type="ECO:0000256" key="1">
    <source>
        <dbReference type="SAM" id="MobiDB-lite"/>
    </source>
</evidence>
<dbReference type="Proteomes" id="UP000075882">
    <property type="component" value="Unassembled WGS sequence"/>
</dbReference>
<organism evidence="3">
    <name type="scientific">Anopheles coluzzii</name>
    <name type="common">African malaria mosquito</name>
    <dbReference type="NCBI Taxonomy" id="1518534"/>
    <lineage>
        <taxon>Eukaryota</taxon>
        <taxon>Metazoa</taxon>
        <taxon>Ecdysozoa</taxon>
        <taxon>Arthropoda</taxon>
        <taxon>Hexapoda</taxon>
        <taxon>Insecta</taxon>
        <taxon>Pterygota</taxon>
        <taxon>Neoptera</taxon>
        <taxon>Endopterygota</taxon>
        <taxon>Diptera</taxon>
        <taxon>Nematocera</taxon>
        <taxon>Culicoidea</taxon>
        <taxon>Culicidae</taxon>
        <taxon>Anophelinae</taxon>
        <taxon>Anopheles</taxon>
    </lineage>
</organism>
<dbReference type="AlphaFoldDB" id="A0A8W7PN22"/>
<reference evidence="3" key="1">
    <citation type="submission" date="2022-08" db="UniProtKB">
        <authorList>
            <consortium name="EnsemblMetazoa"/>
        </authorList>
    </citation>
    <scope>IDENTIFICATION</scope>
</reference>
<evidence type="ECO:0000256" key="2">
    <source>
        <dbReference type="SAM" id="Phobius"/>
    </source>
</evidence>
<feature type="transmembrane region" description="Helical" evidence="2">
    <location>
        <begin position="211"/>
        <end position="233"/>
    </location>
</feature>
<keyword evidence="2" id="KW-1133">Transmembrane helix</keyword>
<proteinExistence type="predicted"/>
<keyword evidence="2" id="KW-0472">Membrane</keyword>
<sequence>MAAAGRVERLHRILDRDPAIDADQHQHVRGQVQAEHLAQLEQLAEQVARDPVHRVVTGGLPDQAEPRHQHVRDREVKDERVDGAPVVARDAPRLAVLLDVPHGGDVAEQRHDRHRRQDDHPDHARLGQGRGMLVAAQARYLQRGTVLERVADVQPVALFPREYRIARLGHDVADERYQPAGQLMDARVQQQIGEAFVLAGAYVGKGCARRLWLVLYLLVVLMGRMVQLLLLLLQLDDIRKTQSEREGSVAGNGRSRIIPVLQCLIVWSFELQQRTDGDFLRCRQVQHLVPYTCRSLLNDDQDDDVKLFGFAGSRVFKSVNSTACR</sequence>